<feature type="binding site" evidence="17">
    <location>
        <position position="75"/>
    </location>
    <ligand>
        <name>Zn(2+)</name>
        <dbReference type="ChEBI" id="CHEBI:29105"/>
        <note>catalytic</note>
    </ligand>
</feature>
<protein>
    <recommendedName>
        <fullName evidence="14">Riboflavin biosynthesis protein RibD</fullName>
    </recommendedName>
    <domain>
        <recommendedName>
            <fullName evidence="14">Diaminohydroxyphosphoribosylaminopyrimidine deaminase</fullName>
            <shortName evidence="14">DRAP deaminase</shortName>
            <ecNumber evidence="14">3.5.4.26</ecNumber>
        </recommendedName>
        <alternativeName>
            <fullName evidence="14">Riboflavin-specific deaminase</fullName>
        </alternativeName>
    </domain>
    <domain>
        <recommendedName>
            <fullName evidence="14">5-amino-6-(5-phosphoribosylamino)uracil reductase</fullName>
            <ecNumber evidence="14">1.1.1.193</ecNumber>
        </recommendedName>
        <alternativeName>
            <fullName evidence="14">HTP reductase</fullName>
        </alternativeName>
    </domain>
</protein>
<evidence type="ECO:0000256" key="14">
    <source>
        <dbReference type="PIRNR" id="PIRNR006769"/>
    </source>
</evidence>
<dbReference type="InterPro" id="IPR016193">
    <property type="entry name" value="Cytidine_deaminase-like"/>
</dbReference>
<feature type="binding site" evidence="16">
    <location>
        <begin position="306"/>
        <end position="312"/>
    </location>
    <ligand>
        <name>NADP(+)</name>
        <dbReference type="ChEBI" id="CHEBI:58349"/>
    </ligand>
</feature>
<comment type="pathway">
    <text evidence="2 14">Cofactor biosynthesis; riboflavin biosynthesis; 5-amino-6-(D-ribitylamino)uracil from GTP: step 2/4.</text>
</comment>
<comment type="pathway">
    <text evidence="3 14">Cofactor biosynthesis; riboflavin biosynthesis; 5-amino-6-(D-ribitylamino)uracil from GTP: step 3/4.</text>
</comment>
<evidence type="ECO:0000256" key="9">
    <source>
        <dbReference type="ARBA" id="ARBA00022857"/>
    </source>
</evidence>
<dbReference type="InterPro" id="IPR050765">
    <property type="entry name" value="Riboflavin_Biosynth_HTPR"/>
</dbReference>
<evidence type="ECO:0000256" key="5">
    <source>
        <dbReference type="ARBA" id="ARBA00007417"/>
    </source>
</evidence>
<comment type="cofactor">
    <cofactor evidence="14 17">
        <name>Zn(2+)</name>
        <dbReference type="ChEBI" id="CHEBI:29105"/>
    </cofactor>
    <text evidence="14 17">Binds 1 zinc ion.</text>
</comment>
<dbReference type="GO" id="GO:0009231">
    <property type="term" value="P:riboflavin biosynthetic process"/>
    <property type="evidence" value="ECO:0007669"/>
    <property type="project" value="UniProtKB-UniPathway"/>
</dbReference>
<feature type="binding site" evidence="17">
    <location>
        <position position="112"/>
    </location>
    <ligand>
        <name>Zn(2+)</name>
        <dbReference type="ChEBI" id="CHEBI:29105"/>
        <note>catalytic</note>
    </ligand>
</feature>
<evidence type="ECO:0000256" key="7">
    <source>
        <dbReference type="ARBA" id="ARBA00022723"/>
    </source>
</evidence>
<feature type="binding site" evidence="16">
    <location>
        <position position="304"/>
    </location>
    <ligand>
        <name>substrate</name>
    </ligand>
</feature>
<dbReference type="Proteomes" id="UP000186235">
    <property type="component" value="Unassembled WGS sequence"/>
</dbReference>
<dbReference type="PROSITE" id="PS51747">
    <property type="entry name" value="CYT_DCMP_DEAMINASES_2"/>
    <property type="match status" value="1"/>
</dbReference>
<dbReference type="SUPFAM" id="SSF53597">
    <property type="entry name" value="Dihydrofolate reductase-like"/>
    <property type="match status" value="1"/>
</dbReference>
<dbReference type="NCBIfam" id="TIGR00326">
    <property type="entry name" value="eubact_ribD"/>
    <property type="match status" value="1"/>
</dbReference>
<keyword evidence="8 14" id="KW-0862">Zinc</keyword>
<evidence type="ECO:0000256" key="16">
    <source>
        <dbReference type="PIRSR" id="PIRSR006769-2"/>
    </source>
</evidence>
<evidence type="ECO:0000256" key="12">
    <source>
        <dbReference type="ARBA" id="ARBA00049861"/>
    </source>
</evidence>
<dbReference type="Gene3D" id="3.40.430.10">
    <property type="entry name" value="Dihydrofolate Reductase, subunit A"/>
    <property type="match status" value="2"/>
</dbReference>
<feature type="binding site" evidence="16">
    <location>
        <position position="231"/>
    </location>
    <ligand>
        <name>substrate</name>
    </ligand>
</feature>
<organism evidence="19 20">
    <name type="scientific">Cellulosimicrobium aquatile</name>
    <dbReference type="NCBI Taxonomy" id="1612203"/>
    <lineage>
        <taxon>Bacteria</taxon>
        <taxon>Bacillati</taxon>
        <taxon>Actinomycetota</taxon>
        <taxon>Actinomycetes</taxon>
        <taxon>Micrococcales</taxon>
        <taxon>Promicromonosporaceae</taxon>
        <taxon>Cellulosimicrobium</taxon>
    </lineage>
</organism>
<dbReference type="GO" id="GO:0008270">
    <property type="term" value="F:zinc ion binding"/>
    <property type="evidence" value="ECO:0007669"/>
    <property type="project" value="InterPro"/>
</dbReference>
<dbReference type="InterPro" id="IPR024072">
    <property type="entry name" value="DHFR-like_dom_sf"/>
</dbReference>
<feature type="binding site" evidence="16">
    <location>
        <position position="181"/>
    </location>
    <ligand>
        <name>NADP(+)</name>
        <dbReference type="ChEBI" id="CHEBI:58349"/>
    </ligand>
</feature>
<dbReference type="EC" id="1.1.1.193" evidence="14"/>
<dbReference type="InterPro" id="IPR016192">
    <property type="entry name" value="APOBEC/CMP_deaminase_Zn-bd"/>
</dbReference>
<comment type="similarity">
    <text evidence="4 14">In the N-terminal section; belongs to the cytidine and deoxycytidylate deaminase family.</text>
</comment>
<name>A0A1N6RS94_9MICO</name>
<proteinExistence type="inferred from homology"/>
<evidence type="ECO:0000256" key="6">
    <source>
        <dbReference type="ARBA" id="ARBA00022619"/>
    </source>
</evidence>
<keyword evidence="11" id="KW-0511">Multifunctional enzyme</keyword>
<feature type="binding site" evidence="16">
    <location>
        <position position="223"/>
    </location>
    <ligand>
        <name>NADP(+)</name>
        <dbReference type="ChEBI" id="CHEBI:58349"/>
    </ligand>
</feature>
<evidence type="ECO:0000256" key="17">
    <source>
        <dbReference type="PIRSR" id="PIRSR006769-3"/>
    </source>
</evidence>
<evidence type="ECO:0000256" key="11">
    <source>
        <dbReference type="ARBA" id="ARBA00023268"/>
    </source>
</evidence>
<evidence type="ECO:0000256" key="4">
    <source>
        <dbReference type="ARBA" id="ARBA00005259"/>
    </source>
</evidence>
<dbReference type="InterPro" id="IPR002125">
    <property type="entry name" value="CMP_dCMP_dom"/>
</dbReference>
<feature type="binding site" evidence="16">
    <location>
        <position position="227"/>
    </location>
    <ligand>
        <name>NADP(+)</name>
        <dbReference type="ChEBI" id="CHEBI:58349"/>
    </ligand>
</feature>
<gene>
    <name evidence="19" type="ORF">SAMN05518682_2089</name>
</gene>
<evidence type="ECO:0000256" key="15">
    <source>
        <dbReference type="PIRSR" id="PIRSR006769-1"/>
    </source>
</evidence>
<reference evidence="20" key="1">
    <citation type="submission" date="2017-01" db="EMBL/GenBank/DDBJ databases">
        <authorList>
            <person name="Varghese N."/>
            <person name="Submissions S."/>
        </authorList>
    </citation>
    <scope>NUCLEOTIDE SEQUENCE [LARGE SCALE GENOMIC DNA]</scope>
    <source>
        <strain evidence="20">3bp</strain>
    </source>
</reference>
<comment type="function">
    <text evidence="1 14">Converts 2,5-diamino-6-(ribosylamino)-4(3h)-pyrimidinone 5'-phosphate into 5-amino-6-(ribosylamino)-2,4(1h,3h)-pyrimidinedione 5'-phosphate.</text>
</comment>
<dbReference type="EC" id="3.5.4.26" evidence="14"/>
<dbReference type="PANTHER" id="PTHR38011">
    <property type="entry name" value="DIHYDROFOLATE REDUCTASE FAMILY PROTEIN (AFU_ORTHOLOGUE AFUA_8G06820)"/>
    <property type="match status" value="1"/>
</dbReference>
<dbReference type="Pfam" id="PF01872">
    <property type="entry name" value="RibD_C"/>
    <property type="match status" value="1"/>
</dbReference>
<evidence type="ECO:0000256" key="13">
    <source>
        <dbReference type="ARBA" id="ARBA00049886"/>
    </source>
</evidence>
<feature type="binding site" evidence="16">
    <location>
        <position position="195"/>
    </location>
    <ligand>
        <name>NADP(+)</name>
        <dbReference type="ChEBI" id="CHEBI:58349"/>
    </ligand>
</feature>
<feature type="binding site" evidence="16">
    <location>
        <position position="234"/>
    </location>
    <ligand>
        <name>substrate</name>
    </ligand>
</feature>
<evidence type="ECO:0000259" key="18">
    <source>
        <dbReference type="PROSITE" id="PS51747"/>
    </source>
</evidence>
<feature type="binding site" evidence="16">
    <location>
        <position position="197"/>
    </location>
    <ligand>
        <name>NADP(+)</name>
        <dbReference type="ChEBI" id="CHEBI:58349"/>
    </ligand>
</feature>
<dbReference type="GO" id="GO:0008703">
    <property type="term" value="F:5-amino-6-(5-phosphoribosylamino)uracil reductase activity"/>
    <property type="evidence" value="ECO:0007669"/>
    <property type="project" value="UniProtKB-EC"/>
</dbReference>
<keyword evidence="10 14" id="KW-0560">Oxidoreductase</keyword>
<evidence type="ECO:0000313" key="20">
    <source>
        <dbReference type="Proteomes" id="UP000186235"/>
    </source>
</evidence>
<comment type="similarity">
    <text evidence="5 14">In the C-terminal section; belongs to the HTP reductase family.</text>
</comment>
<evidence type="ECO:0000256" key="10">
    <source>
        <dbReference type="ARBA" id="ARBA00023002"/>
    </source>
</evidence>
<dbReference type="InterPro" id="IPR004794">
    <property type="entry name" value="Eubact_RibD"/>
</dbReference>
<keyword evidence="20" id="KW-1185">Reference proteome</keyword>
<evidence type="ECO:0000256" key="8">
    <source>
        <dbReference type="ARBA" id="ARBA00022833"/>
    </source>
</evidence>
<dbReference type="PANTHER" id="PTHR38011:SF7">
    <property type="entry name" value="2,5-DIAMINO-6-RIBOSYLAMINO-4(3H)-PYRIMIDINONE 5'-PHOSPHATE REDUCTASE"/>
    <property type="match status" value="1"/>
</dbReference>
<dbReference type="RefSeq" id="WP_076404883.1">
    <property type="nucleotide sequence ID" value="NZ_FTMI01000003.1"/>
</dbReference>
<dbReference type="EMBL" id="FTMI01000003">
    <property type="protein sequence ID" value="SIQ31740.1"/>
    <property type="molecule type" value="Genomic_DNA"/>
</dbReference>
<evidence type="ECO:0000256" key="1">
    <source>
        <dbReference type="ARBA" id="ARBA00002151"/>
    </source>
</evidence>
<keyword evidence="6 14" id="KW-0686">Riboflavin biosynthesis</keyword>
<evidence type="ECO:0000256" key="2">
    <source>
        <dbReference type="ARBA" id="ARBA00004882"/>
    </source>
</evidence>
<keyword evidence="14" id="KW-0378">Hydrolase</keyword>
<evidence type="ECO:0000313" key="19">
    <source>
        <dbReference type="EMBL" id="SIQ31740.1"/>
    </source>
</evidence>
<evidence type="ECO:0000256" key="3">
    <source>
        <dbReference type="ARBA" id="ARBA00004910"/>
    </source>
</evidence>
<dbReference type="SUPFAM" id="SSF53927">
    <property type="entry name" value="Cytidine deaminase-like"/>
    <property type="match status" value="1"/>
</dbReference>
<accession>A0A1N6RS94</accession>
<feature type="binding site" evidence="16">
    <location>
        <position position="211"/>
    </location>
    <ligand>
        <name>substrate</name>
    </ligand>
</feature>
<dbReference type="GO" id="GO:0008835">
    <property type="term" value="F:diaminohydroxyphosphoribosylaminopyrimidine deaminase activity"/>
    <property type="evidence" value="ECO:0007669"/>
    <property type="project" value="UniProtKB-EC"/>
</dbReference>
<dbReference type="UniPathway" id="UPA00275">
    <property type="reaction ID" value="UER00401"/>
</dbReference>
<sequence length="377" mass="38897">MGEHPRTLTVDDAMTRALELAVRGPAHGPNPRVGCVLLGPPPGATLPDGAAPGSIDPHPRPVLAEGWHRGAGTPHAEAAALADARARGVDVASATAVVTLEPCAHTGRTGPCADALVAAGVAEVVLAVDDPNPVATGGAHRLRAAGVRVVRGLRAAEGEELLRVWLTAVRRGTPYVTLKTATTLDGYVAAQDGTSRWITGPAAREHAHRVRAEVDAIVVGTGTLLADDPELTARVPTHGSSHEAASAARLAEHQPLRVVVGLRGIPPAARVRGEGGELVHVLTRDVGEVLERLAEREVRHVLVEGGPTLATAFLAAGAVDELHAYVAPVLLGGGRRAVDGLGVATIADAHRFRTVEVRRVGDDALVVSRKSTEGRVG</sequence>
<keyword evidence="7 14" id="KW-0479">Metal-binding</keyword>
<dbReference type="Gene3D" id="3.40.140.10">
    <property type="entry name" value="Cytidine Deaminase, domain 2"/>
    <property type="match status" value="1"/>
</dbReference>
<comment type="catalytic activity">
    <reaction evidence="12 14">
        <text>5-amino-6-(5-phospho-D-ribitylamino)uracil + NADP(+) = 5-amino-6-(5-phospho-D-ribosylamino)uracil + NADPH + H(+)</text>
        <dbReference type="Rhea" id="RHEA:17845"/>
        <dbReference type="ChEBI" id="CHEBI:15378"/>
        <dbReference type="ChEBI" id="CHEBI:57783"/>
        <dbReference type="ChEBI" id="CHEBI:58349"/>
        <dbReference type="ChEBI" id="CHEBI:58421"/>
        <dbReference type="ChEBI" id="CHEBI:58453"/>
        <dbReference type="EC" id="1.1.1.193"/>
    </reaction>
</comment>
<feature type="binding site" evidence="17">
    <location>
        <position position="103"/>
    </location>
    <ligand>
        <name>Zn(2+)</name>
        <dbReference type="ChEBI" id="CHEBI:29105"/>
        <note>catalytic</note>
    </ligand>
</feature>
<comment type="catalytic activity">
    <reaction evidence="13 14">
        <text>2,5-diamino-6-hydroxy-4-(5-phosphoribosylamino)-pyrimidine + H2O + H(+) = 5-amino-6-(5-phospho-D-ribosylamino)uracil + NH4(+)</text>
        <dbReference type="Rhea" id="RHEA:21868"/>
        <dbReference type="ChEBI" id="CHEBI:15377"/>
        <dbReference type="ChEBI" id="CHEBI:15378"/>
        <dbReference type="ChEBI" id="CHEBI:28938"/>
        <dbReference type="ChEBI" id="CHEBI:58453"/>
        <dbReference type="ChEBI" id="CHEBI:58614"/>
        <dbReference type="EC" id="3.5.4.26"/>
    </reaction>
</comment>
<dbReference type="PROSITE" id="PS00903">
    <property type="entry name" value="CYT_DCMP_DEAMINASES_1"/>
    <property type="match status" value="1"/>
</dbReference>
<dbReference type="InterPro" id="IPR002734">
    <property type="entry name" value="RibDG_C"/>
</dbReference>
<feature type="active site" description="Proton donor" evidence="15">
    <location>
        <position position="77"/>
    </location>
</feature>
<dbReference type="PIRSF" id="PIRSF006769">
    <property type="entry name" value="RibD"/>
    <property type="match status" value="1"/>
</dbReference>
<dbReference type="Pfam" id="PF00383">
    <property type="entry name" value="dCMP_cyt_deam_1"/>
    <property type="match status" value="1"/>
</dbReference>
<feature type="domain" description="CMP/dCMP-type deaminase" evidence="18">
    <location>
        <begin position="8"/>
        <end position="150"/>
    </location>
</feature>
<dbReference type="AlphaFoldDB" id="A0A1N6RS94"/>
<keyword evidence="9 14" id="KW-0521">NADP</keyword>